<name>A0AAV5JUS7_9ROSI</name>
<keyword evidence="3" id="KW-1185">Reference proteome</keyword>
<dbReference type="AlphaFoldDB" id="A0AAV5JUS7"/>
<evidence type="ECO:0000313" key="2">
    <source>
        <dbReference type="EMBL" id="GKV16431.1"/>
    </source>
</evidence>
<gene>
    <name evidence="2" type="ORF">SLEP1_g27073</name>
</gene>
<evidence type="ECO:0000256" key="1">
    <source>
        <dbReference type="SAM" id="MobiDB-lite"/>
    </source>
</evidence>
<comment type="caution">
    <text evidence="2">The sequence shown here is derived from an EMBL/GenBank/DDBJ whole genome shotgun (WGS) entry which is preliminary data.</text>
</comment>
<feature type="compositionally biased region" description="Low complexity" evidence="1">
    <location>
        <begin position="66"/>
        <end position="83"/>
    </location>
</feature>
<dbReference type="EMBL" id="BPVZ01000045">
    <property type="protein sequence ID" value="GKV16431.1"/>
    <property type="molecule type" value="Genomic_DNA"/>
</dbReference>
<protein>
    <submittedName>
        <fullName evidence="2">Uncharacterized protein</fullName>
    </submittedName>
</protein>
<proteinExistence type="predicted"/>
<dbReference type="Proteomes" id="UP001054252">
    <property type="component" value="Unassembled WGS sequence"/>
</dbReference>
<sequence>MQANIWGKPPLAWEEKTGDGVWKERWISAWPWEVRVPSQDSHPKSANGKQGSKVGKTVKSPFSNGKVSVPKPKKVAPSDGVKP</sequence>
<reference evidence="2 3" key="1">
    <citation type="journal article" date="2021" name="Commun. Biol.">
        <title>The genome of Shorea leprosula (Dipterocarpaceae) highlights the ecological relevance of drought in aseasonal tropical rainforests.</title>
        <authorList>
            <person name="Ng K.K.S."/>
            <person name="Kobayashi M.J."/>
            <person name="Fawcett J.A."/>
            <person name="Hatakeyama M."/>
            <person name="Paape T."/>
            <person name="Ng C.H."/>
            <person name="Ang C.C."/>
            <person name="Tnah L.H."/>
            <person name="Lee C.T."/>
            <person name="Nishiyama T."/>
            <person name="Sese J."/>
            <person name="O'Brien M.J."/>
            <person name="Copetti D."/>
            <person name="Mohd Noor M.I."/>
            <person name="Ong R.C."/>
            <person name="Putra M."/>
            <person name="Sireger I.Z."/>
            <person name="Indrioko S."/>
            <person name="Kosugi Y."/>
            <person name="Izuno A."/>
            <person name="Isagi Y."/>
            <person name="Lee S.L."/>
            <person name="Shimizu K.K."/>
        </authorList>
    </citation>
    <scope>NUCLEOTIDE SEQUENCE [LARGE SCALE GENOMIC DNA]</scope>
    <source>
        <strain evidence="2">214</strain>
    </source>
</reference>
<accession>A0AAV5JUS7</accession>
<organism evidence="2 3">
    <name type="scientific">Rubroshorea leprosula</name>
    <dbReference type="NCBI Taxonomy" id="152421"/>
    <lineage>
        <taxon>Eukaryota</taxon>
        <taxon>Viridiplantae</taxon>
        <taxon>Streptophyta</taxon>
        <taxon>Embryophyta</taxon>
        <taxon>Tracheophyta</taxon>
        <taxon>Spermatophyta</taxon>
        <taxon>Magnoliopsida</taxon>
        <taxon>eudicotyledons</taxon>
        <taxon>Gunneridae</taxon>
        <taxon>Pentapetalae</taxon>
        <taxon>rosids</taxon>
        <taxon>malvids</taxon>
        <taxon>Malvales</taxon>
        <taxon>Dipterocarpaceae</taxon>
        <taxon>Rubroshorea</taxon>
    </lineage>
</organism>
<feature type="region of interest" description="Disordered" evidence="1">
    <location>
        <begin position="36"/>
        <end position="83"/>
    </location>
</feature>
<evidence type="ECO:0000313" key="3">
    <source>
        <dbReference type="Proteomes" id="UP001054252"/>
    </source>
</evidence>